<organism evidence="2 3">
    <name type="scientific">Apiospora marii</name>
    <dbReference type="NCBI Taxonomy" id="335849"/>
    <lineage>
        <taxon>Eukaryota</taxon>
        <taxon>Fungi</taxon>
        <taxon>Dikarya</taxon>
        <taxon>Ascomycota</taxon>
        <taxon>Pezizomycotina</taxon>
        <taxon>Sordariomycetes</taxon>
        <taxon>Xylariomycetidae</taxon>
        <taxon>Amphisphaeriales</taxon>
        <taxon>Apiosporaceae</taxon>
        <taxon>Apiospora</taxon>
    </lineage>
</organism>
<evidence type="ECO:0000313" key="3">
    <source>
        <dbReference type="Proteomes" id="UP001396898"/>
    </source>
</evidence>
<feature type="transmembrane region" description="Helical" evidence="1">
    <location>
        <begin position="137"/>
        <end position="155"/>
    </location>
</feature>
<gene>
    <name evidence="2" type="ORF">PG991_014552</name>
</gene>
<keyword evidence="1" id="KW-1133">Transmembrane helix</keyword>
<keyword evidence="1" id="KW-0812">Transmembrane</keyword>
<accession>A0ABR1R422</accession>
<comment type="caution">
    <text evidence="2">The sequence shown here is derived from an EMBL/GenBank/DDBJ whole genome shotgun (WGS) entry which is preliminary data.</text>
</comment>
<reference evidence="2 3" key="1">
    <citation type="submission" date="2023-01" db="EMBL/GenBank/DDBJ databases">
        <title>Analysis of 21 Apiospora genomes using comparative genomics revels a genus with tremendous synthesis potential of carbohydrate active enzymes and secondary metabolites.</title>
        <authorList>
            <person name="Sorensen T."/>
        </authorList>
    </citation>
    <scope>NUCLEOTIDE SEQUENCE [LARGE SCALE GENOMIC DNA]</scope>
    <source>
        <strain evidence="2 3">CBS 20057</strain>
    </source>
</reference>
<sequence>MASGATATTTNAAAAAASPSCSPVNLAALAPSDANYAYIESNGDPVRAAAMTACCDPEPAHLDGCYAWCRLPEDADIDAPESRVSWERDFQYCLRYQGRLASDGGVRFVAPWVRAVQNKRTGPASSSSTRRRYHGEVGVVKWAVVVLLGVLSWALA</sequence>
<keyword evidence="1" id="KW-0472">Membrane</keyword>
<evidence type="ECO:0000313" key="2">
    <source>
        <dbReference type="EMBL" id="KAK7998877.1"/>
    </source>
</evidence>
<dbReference type="EMBL" id="JAQQWI010000019">
    <property type="protein sequence ID" value="KAK7998877.1"/>
    <property type="molecule type" value="Genomic_DNA"/>
</dbReference>
<proteinExistence type="predicted"/>
<protein>
    <submittedName>
        <fullName evidence="2">Uncharacterized protein</fullName>
    </submittedName>
</protein>
<dbReference type="Proteomes" id="UP001396898">
    <property type="component" value="Unassembled WGS sequence"/>
</dbReference>
<keyword evidence="3" id="KW-1185">Reference proteome</keyword>
<name>A0ABR1R422_9PEZI</name>
<evidence type="ECO:0000256" key="1">
    <source>
        <dbReference type="SAM" id="Phobius"/>
    </source>
</evidence>